<organism evidence="2 3">
    <name type="scientific">Plenodomus tracheiphilus IPT5</name>
    <dbReference type="NCBI Taxonomy" id="1408161"/>
    <lineage>
        <taxon>Eukaryota</taxon>
        <taxon>Fungi</taxon>
        <taxon>Dikarya</taxon>
        <taxon>Ascomycota</taxon>
        <taxon>Pezizomycotina</taxon>
        <taxon>Dothideomycetes</taxon>
        <taxon>Pleosporomycetidae</taxon>
        <taxon>Pleosporales</taxon>
        <taxon>Pleosporineae</taxon>
        <taxon>Leptosphaeriaceae</taxon>
        <taxon>Plenodomus</taxon>
    </lineage>
</organism>
<feature type="compositionally biased region" description="Low complexity" evidence="1">
    <location>
        <begin position="206"/>
        <end position="224"/>
    </location>
</feature>
<dbReference type="EMBL" id="MU006290">
    <property type="protein sequence ID" value="KAF2855859.1"/>
    <property type="molecule type" value="Genomic_DNA"/>
</dbReference>
<evidence type="ECO:0000313" key="3">
    <source>
        <dbReference type="Proteomes" id="UP000799423"/>
    </source>
</evidence>
<feature type="region of interest" description="Disordered" evidence="1">
    <location>
        <begin position="1"/>
        <end position="21"/>
    </location>
</feature>
<protein>
    <submittedName>
        <fullName evidence="2">Uncharacterized protein</fullName>
    </submittedName>
</protein>
<dbReference type="Proteomes" id="UP000799423">
    <property type="component" value="Unassembled WGS sequence"/>
</dbReference>
<name>A0A6A7BN45_9PLEO</name>
<reference evidence="2" key="1">
    <citation type="submission" date="2020-01" db="EMBL/GenBank/DDBJ databases">
        <authorList>
            <consortium name="DOE Joint Genome Institute"/>
            <person name="Haridas S."/>
            <person name="Albert R."/>
            <person name="Binder M."/>
            <person name="Bloem J."/>
            <person name="Labutti K."/>
            <person name="Salamov A."/>
            <person name="Andreopoulos B."/>
            <person name="Baker S.E."/>
            <person name="Barry K."/>
            <person name="Bills G."/>
            <person name="Bluhm B.H."/>
            <person name="Cannon C."/>
            <person name="Castanera R."/>
            <person name="Culley D.E."/>
            <person name="Daum C."/>
            <person name="Ezra D."/>
            <person name="Gonzalez J.B."/>
            <person name="Henrissat B."/>
            <person name="Kuo A."/>
            <person name="Liang C."/>
            <person name="Lipzen A."/>
            <person name="Lutzoni F."/>
            <person name="Magnuson J."/>
            <person name="Mondo S."/>
            <person name="Nolan M."/>
            <person name="Ohm R."/>
            <person name="Pangilinan J."/>
            <person name="Park H.-J."/>
            <person name="Ramirez L."/>
            <person name="Alfaro M."/>
            <person name="Sun H."/>
            <person name="Tritt A."/>
            <person name="Yoshinaga Y."/>
            <person name="Zwiers L.-H."/>
            <person name="Turgeon B.G."/>
            <person name="Goodwin S.B."/>
            <person name="Spatafora J.W."/>
            <person name="Crous P.W."/>
            <person name="Grigoriev I.V."/>
        </authorList>
    </citation>
    <scope>NUCLEOTIDE SEQUENCE</scope>
    <source>
        <strain evidence="2">IPT5</strain>
    </source>
</reference>
<accession>A0A6A7BN45</accession>
<gene>
    <name evidence="2" type="ORF">T440DRAFT_165522</name>
</gene>
<keyword evidence="3" id="KW-1185">Reference proteome</keyword>
<evidence type="ECO:0000256" key="1">
    <source>
        <dbReference type="SAM" id="MobiDB-lite"/>
    </source>
</evidence>
<dbReference type="OrthoDB" id="3793161at2759"/>
<dbReference type="AlphaFoldDB" id="A0A6A7BN45"/>
<proteinExistence type="predicted"/>
<feature type="region of interest" description="Disordered" evidence="1">
    <location>
        <begin position="194"/>
        <end position="262"/>
    </location>
</feature>
<feature type="compositionally biased region" description="Basic and acidic residues" evidence="1">
    <location>
        <begin position="1"/>
        <end position="10"/>
    </location>
</feature>
<sequence length="335" mass="36530">MPVSSKRHDLPANTGWSHTNAAQPMRHHTHLTIHDLHLGSLNLSSAVSLACLLFLSHLSNTLHKLPALDHNPDPHPLTHINSTHPRTHKSTNSRTMCKNLLQVYACGHDKSVCITPCPHAIATGEQFGAEHESHGAGLLRSSSIVSSIAPSIHHGGETTTTGPAVTWGGVVAPLMERSHVPAFRLRVAGSGGEKSAELGLSHHTRTSNTHNNTTPSARTTTPTSQLADRLPSPTTAMLSRPLSTIPIPSNTITNTTTTSNSPESLYPAPNYCTHPHPHHLPQSHRPCLKCFVTGEEWEHERQRWRNRYRSEHTGVGEGDVERECGLERLRGEFGV</sequence>
<feature type="compositionally biased region" description="Low complexity" evidence="1">
    <location>
        <begin position="243"/>
        <end position="262"/>
    </location>
</feature>
<evidence type="ECO:0000313" key="2">
    <source>
        <dbReference type="EMBL" id="KAF2855859.1"/>
    </source>
</evidence>